<dbReference type="PANTHER" id="PTHR30319:SF1">
    <property type="entry name" value="TRANSCRIPTIONAL REPRESSOR PAAX"/>
    <property type="match status" value="1"/>
</dbReference>
<dbReference type="PIRSF" id="PIRSF020623">
    <property type="entry name" value="PaaX"/>
    <property type="match status" value="1"/>
</dbReference>
<dbReference type="Pfam" id="PF20803">
    <property type="entry name" value="PaaX_M"/>
    <property type="match status" value="1"/>
</dbReference>
<dbReference type="Pfam" id="PF08223">
    <property type="entry name" value="PaaX_C"/>
    <property type="match status" value="1"/>
</dbReference>
<dbReference type="GO" id="GO:0006351">
    <property type="term" value="P:DNA-templated transcription"/>
    <property type="evidence" value="ECO:0007669"/>
    <property type="project" value="InterPro"/>
</dbReference>
<evidence type="ECO:0000259" key="2">
    <source>
        <dbReference type="Pfam" id="PF08223"/>
    </source>
</evidence>
<dbReference type="SUPFAM" id="SSF46785">
    <property type="entry name" value="Winged helix' DNA-binding domain"/>
    <property type="match status" value="1"/>
</dbReference>
<dbReference type="PANTHER" id="PTHR30319">
    <property type="entry name" value="PHENYLACETIC ACID REGULATOR-RELATED TRANSCRIPTIONAL REPRESSOR"/>
    <property type="match status" value="1"/>
</dbReference>
<comment type="caution">
    <text evidence="4">The sequence shown here is derived from an EMBL/GenBank/DDBJ whole genome shotgun (WGS) entry which is preliminary data.</text>
</comment>
<dbReference type="Gene3D" id="1.10.10.10">
    <property type="entry name" value="Winged helix-like DNA-binding domain superfamily/Winged helix DNA-binding domain"/>
    <property type="match status" value="1"/>
</dbReference>
<evidence type="ECO:0000313" key="5">
    <source>
        <dbReference type="Proteomes" id="UP000054314"/>
    </source>
</evidence>
<dbReference type="AlphaFoldDB" id="A0A0A0BPV4"/>
<accession>A0A0A0BPV4</accession>
<evidence type="ECO:0000259" key="1">
    <source>
        <dbReference type="Pfam" id="PF07848"/>
    </source>
</evidence>
<dbReference type="InterPro" id="IPR036390">
    <property type="entry name" value="WH_DNA-bd_sf"/>
</dbReference>
<dbReference type="EMBL" id="AXCZ01000215">
    <property type="protein sequence ID" value="KGM09109.1"/>
    <property type="molecule type" value="Genomic_DNA"/>
</dbReference>
<feature type="domain" description="Transcriptional repressor PaaX-like C-terminal" evidence="2">
    <location>
        <begin position="188"/>
        <end position="275"/>
    </location>
</feature>
<dbReference type="RefSeq" id="WP_035062425.1">
    <property type="nucleotide sequence ID" value="NZ_AXCZ01000215.1"/>
</dbReference>
<reference evidence="4 5" key="1">
    <citation type="submission" date="2013-08" db="EMBL/GenBank/DDBJ databases">
        <title>Genome sequencing of Cellulomonas bogoriensis 69B4.</title>
        <authorList>
            <person name="Chen F."/>
            <person name="Li Y."/>
            <person name="Wang G."/>
        </authorList>
    </citation>
    <scope>NUCLEOTIDE SEQUENCE [LARGE SCALE GENOMIC DNA]</scope>
    <source>
        <strain evidence="4 5">69B4</strain>
    </source>
</reference>
<dbReference type="InterPro" id="IPR036388">
    <property type="entry name" value="WH-like_DNA-bd_sf"/>
</dbReference>
<dbReference type="InterPro" id="IPR011965">
    <property type="entry name" value="PaaX_trns_reg"/>
</dbReference>
<evidence type="ECO:0000259" key="3">
    <source>
        <dbReference type="Pfam" id="PF20803"/>
    </source>
</evidence>
<keyword evidence="5" id="KW-1185">Reference proteome</keyword>
<proteinExistence type="predicted"/>
<feature type="domain" description="Transcriptional repressor PaaX-like central Cas2-like" evidence="3">
    <location>
        <begin position="104"/>
        <end position="153"/>
    </location>
</feature>
<feature type="domain" description="Transcriptional repressor PaaX-like N-terminal" evidence="1">
    <location>
        <begin position="33"/>
        <end position="83"/>
    </location>
</feature>
<dbReference type="OrthoDB" id="2270427at2"/>
<protein>
    <submittedName>
        <fullName evidence="4">PaaX family transcriptional regulator</fullName>
    </submittedName>
</protein>
<gene>
    <name evidence="4" type="ORF">N869_01080</name>
</gene>
<dbReference type="Proteomes" id="UP000054314">
    <property type="component" value="Unassembled WGS sequence"/>
</dbReference>
<dbReference type="Gene3D" id="3.30.70.2650">
    <property type="match status" value="1"/>
</dbReference>
<evidence type="ECO:0000313" key="4">
    <source>
        <dbReference type="EMBL" id="KGM09109.1"/>
    </source>
</evidence>
<name>A0A0A0BPV4_9CELL</name>
<dbReference type="InterPro" id="IPR013225">
    <property type="entry name" value="PaaX_C"/>
</dbReference>
<dbReference type="InterPro" id="IPR012906">
    <property type="entry name" value="PaaX-like_N"/>
</dbReference>
<organism evidence="4 5">
    <name type="scientific">Cellulomonas bogoriensis 69B4 = DSM 16987</name>
    <dbReference type="NCBI Taxonomy" id="1386082"/>
    <lineage>
        <taxon>Bacteria</taxon>
        <taxon>Bacillati</taxon>
        <taxon>Actinomycetota</taxon>
        <taxon>Actinomycetes</taxon>
        <taxon>Micrococcales</taxon>
        <taxon>Cellulomonadaceae</taxon>
        <taxon>Cellulomonas</taxon>
    </lineage>
</organism>
<dbReference type="Pfam" id="PF07848">
    <property type="entry name" value="PaaX"/>
    <property type="match status" value="1"/>
</dbReference>
<dbReference type="Gene3D" id="1.20.58.1460">
    <property type="match status" value="1"/>
</dbReference>
<dbReference type="InterPro" id="IPR048846">
    <property type="entry name" value="PaaX-like_central"/>
</dbReference>
<sequence>MDPADVRLPRARQGNAPQATTVMLLAEFGIHPRPWFGAGPLATLVTDIGTTPAGARAVLQRLVRRGVLERRQDGRHAFYRLTGPTATALAHGGRALATFTARAEQWGGTWTVIAFSSPQHADTRRATLRARLRWRGFAPLYDGVWCSPDDPHELGSLLEPGTDLTFTVLRAQHLPLDLPGAKGPLDVWDLDATRTAYQDFLTRWEAIAPQVAGGRLRGADAVRARTQVTDDYRRFAALDPRLPAATMPPGWPRARAWELFCQVYDALAEPALAHVLDVTGMGEDEVRAHTVADLASGRLLDALRGAL</sequence>